<dbReference type="EMBL" id="DS995299">
    <property type="protein sequence ID" value="EDZ64249.1"/>
    <property type="molecule type" value="Genomic_DNA"/>
</dbReference>
<evidence type="ECO:0000313" key="2">
    <source>
        <dbReference type="EMBL" id="EDZ64249.1"/>
    </source>
</evidence>
<dbReference type="STRING" id="314607.KB13_381"/>
<dbReference type="InterPro" id="IPR029063">
    <property type="entry name" value="SAM-dependent_MTases_sf"/>
</dbReference>
<reference evidence="3" key="1">
    <citation type="journal article" date="2012" name="Stand. Genomic Sci.">
        <title>Genome sequence of strain HIMB624, a cultured representative from the OM43 clade of marine Betaproteobacteria.</title>
        <authorList>
            <person name="Huggett M.J."/>
            <person name="Hayakawa D.H."/>
            <person name="Rappe M.S."/>
        </authorList>
    </citation>
    <scope>NUCLEOTIDE SEQUENCE [LARGE SCALE GENOMIC DNA]</scope>
    <source>
        <strain evidence="3">KB13</strain>
    </source>
</reference>
<keyword evidence="1" id="KW-0472">Membrane</keyword>
<dbReference type="eggNOG" id="COG3510">
    <property type="taxonomic scope" value="Bacteria"/>
</dbReference>
<keyword evidence="3" id="KW-1185">Reference proteome</keyword>
<dbReference type="Gene3D" id="3.40.50.150">
    <property type="entry name" value="Vaccinia Virus protein VP39"/>
    <property type="match status" value="1"/>
</dbReference>
<keyword evidence="1" id="KW-0812">Transmembrane</keyword>
<dbReference type="Proteomes" id="UP000004188">
    <property type="component" value="Unassembled WGS sequence"/>
</dbReference>
<evidence type="ECO:0000313" key="3">
    <source>
        <dbReference type="Proteomes" id="UP000004188"/>
    </source>
</evidence>
<protein>
    <recommendedName>
        <fullName evidence="4">Class I SAM-dependent methyltransferase</fullName>
    </recommendedName>
</protein>
<feature type="transmembrane region" description="Helical" evidence="1">
    <location>
        <begin position="278"/>
        <end position="298"/>
    </location>
</feature>
<dbReference type="AlphaFoldDB" id="B6BTD0"/>
<sequence>MLFLLSFFFTFFLRQTMSHLSTDSYKSFKKSKYRTIKYTTYFSTYDEIFRPYRNKKIIFLEIGVFDGGSLFMWRDFFGPKAEIIGMDLNPEAKKWEKFGFKIFIGDQADQEFLKRTLKKIGPVDILLDDGGHTNHQQILTLINSIHYIKENGLVVIEDCHTSYMRRYGNPSFFSFINYSKKIIDDINKRFFISKSSFNIPQKNIYSISFYDSIVAFKVNRKLSQPNKFIDNGGVSSDPKDFRYDRTLIGFFTDLRLNLKKKSKKSVAIKLIYKILKPFLIFLNFILIKISFINLLTYFKK</sequence>
<evidence type="ECO:0008006" key="4">
    <source>
        <dbReference type="Google" id="ProtNLM"/>
    </source>
</evidence>
<keyword evidence="1" id="KW-1133">Transmembrane helix</keyword>
<gene>
    <name evidence="2" type="ORF">KB13_381</name>
</gene>
<evidence type="ECO:0000256" key="1">
    <source>
        <dbReference type="SAM" id="Phobius"/>
    </source>
</evidence>
<dbReference type="SUPFAM" id="SSF53335">
    <property type="entry name" value="S-adenosyl-L-methionine-dependent methyltransferases"/>
    <property type="match status" value="1"/>
</dbReference>
<proteinExistence type="predicted"/>
<dbReference type="HOGENOM" id="CLU_926426_0_0_4"/>
<name>B6BTD0_9PROT</name>
<organism evidence="2 3">
    <name type="scientific">beta proteobacterium KB13</name>
    <dbReference type="NCBI Taxonomy" id="314607"/>
    <lineage>
        <taxon>Bacteria</taxon>
        <taxon>Pseudomonadati</taxon>
        <taxon>Pseudomonadota</taxon>
        <taxon>Betaproteobacteria</taxon>
        <taxon>Nitrosomonadales</taxon>
        <taxon>OM43 clade</taxon>
    </lineage>
</organism>
<accession>B6BTD0</accession>
<dbReference type="Pfam" id="PF13578">
    <property type="entry name" value="Methyltransf_24"/>
    <property type="match status" value="1"/>
</dbReference>